<dbReference type="Proteomes" id="UP000801492">
    <property type="component" value="Unassembled WGS sequence"/>
</dbReference>
<organism evidence="1 2">
    <name type="scientific">Ignelater luminosus</name>
    <name type="common">Cucubano</name>
    <name type="synonym">Pyrophorus luminosus</name>
    <dbReference type="NCBI Taxonomy" id="2038154"/>
    <lineage>
        <taxon>Eukaryota</taxon>
        <taxon>Metazoa</taxon>
        <taxon>Ecdysozoa</taxon>
        <taxon>Arthropoda</taxon>
        <taxon>Hexapoda</taxon>
        <taxon>Insecta</taxon>
        <taxon>Pterygota</taxon>
        <taxon>Neoptera</taxon>
        <taxon>Endopterygota</taxon>
        <taxon>Coleoptera</taxon>
        <taxon>Polyphaga</taxon>
        <taxon>Elateriformia</taxon>
        <taxon>Elateroidea</taxon>
        <taxon>Elateridae</taxon>
        <taxon>Agrypninae</taxon>
        <taxon>Pyrophorini</taxon>
        <taxon>Ignelater</taxon>
    </lineage>
</organism>
<accession>A0A8K0DSX9</accession>
<dbReference type="OrthoDB" id="8912104at2759"/>
<gene>
    <name evidence="1" type="ORF">ILUMI_00280</name>
</gene>
<name>A0A8K0DSX9_IGNLU</name>
<proteinExistence type="predicted"/>
<evidence type="ECO:0000313" key="2">
    <source>
        <dbReference type="Proteomes" id="UP000801492"/>
    </source>
</evidence>
<keyword evidence="2" id="KW-1185">Reference proteome</keyword>
<evidence type="ECO:0000313" key="1">
    <source>
        <dbReference type="EMBL" id="KAF2905890.1"/>
    </source>
</evidence>
<dbReference type="PANTHER" id="PTHR47501:SF5">
    <property type="entry name" value="HAT C-TERMINAL DIMERISATION DOMAIN-CONTAINING PROTEIN"/>
    <property type="match status" value="1"/>
</dbReference>
<dbReference type="SUPFAM" id="SSF53098">
    <property type="entry name" value="Ribonuclease H-like"/>
    <property type="match status" value="1"/>
</dbReference>
<reference evidence="1" key="1">
    <citation type="submission" date="2019-08" db="EMBL/GenBank/DDBJ databases">
        <title>The genome of the North American firefly Photinus pyralis.</title>
        <authorList>
            <consortium name="Photinus pyralis genome working group"/>
            <person name="Fallon T.R."/>
            <person name="Sander Lower S.E."/>
            <person name="Weng J.-K."/>
        </authorList>
    </citation>
    <scope>NUCLEOTIDE SEQUENCE</scope>
    <source>
        <strain evidence="1">TRF0915ILg1</strain>
        <tissue evidence="1">Whole body</tissue>
    </source>
</reference>
<sequence>MTAKKQQRITDRFTNRSTVDQGVFDERILNFIIITMSAASIIDNPSFNDLFTGMGVHVMSRNTATKKIDINYTKLMNQIKEDISKTSYVCTTADIWSTKRRSFFGLTCHWINKNYERCSAALACKRFTGSHTYDKIAEMLESIHSEFNLHKDKLVATISDNGSNFVKAFREFQCDADDVLKLSTTSDGKEENDFSLSKATNEEEREFLDISSDLSSIDCPGM</sequence>
<comment type="caution">
    <text evidence="1">The sequence shown here is derived from an EMBL/GenBank/DDBJ whole genome shotgun (WGS) entry which is preliminary data.</text>
</comment>
<protein>
    <submittedName>
        <fullName evidence="1">Uncharacterized protein</fullName>
    </submittedName>
</protein>
<dbReference type="PANTHER" id="PTHR47501">
    <property type="entry name" value="TRANSPOSASE-RELATED"/>
    <property type="match status" value="1"/>
</dbReference>
<dbReference type="EMBL" id="VTPC01000411">
    <property type="protein sequence ID" value="KAF2905890.1"/>
    <property type="molecule type" value="Genomic_DNA"/>
</dbReference>
<dbReference type="AlphaFoldDB" id="A0A8K0DSX9"/>
<dbReference type="InterPro" id="IPR012337">
    <property type="entry name" value="RNaseH-like_sf"/>
</dbReference>